<protein>
    <recommendedName>
        <fullName evidence="2">LNS2/PITP domain-containing protein</fullName>
    </recommendedName>
</protein>
<evidence type="ECO:0000313" key="3">
    <source>
        <dbReference type="EMBL" id="CAH0473881.1"/>
    </source>
</evidence>
<organism evidence="3 6">
    <name type="scientific">Peronospora belbahrii</name>
    <dbReference type="NCBI Taxonomy" id="622444"/>
    <lineage>
        <taxon>Eukaryota</taxon>
        <taxon>Sar</taxon>
        <taxon>Stramenopiles</taxon>
        <taxon>Oomycota</taxon>
        <taxon>Peronosporomycetes</taxon>
        <taxon>Peronosporales</taxon>
        <taxon>Peronosporaceae</taxon>
        <taxon>Peronospora</taxon>
    </lineage>
</organism>
<keyword evidence="5" id="KW-1185">Reference proteome</keyword>
<feature type="domain" description="LNS2/PITP" evidence="2">
    <location>
        <begin position="411"/>
        <end position="567"/>
    </location>
</feature>
<dbReference type="Pfam" id="PF04571">
    <property type="entry name" value="Lipin_N"/>
    <property type="match status" value="1"/>
</dbReference>
<evidence type="ECO:0000313" key="5">
    <source>
        <dbReference type="Proteomes" id="UP001158986"/>
    </source>
</evidence>
<dbReference type="Proteomes" id="UP001160483">
    <property type="component" value="Unassembled WGS sequence"/>
</dbReference>
<dbReference type="InterPro" id="IPR031315">
    <property type="entry name" value="LNS2/PITP"/>
</dbReference>
<evidence type="ECO:0000256" key="1">
    <source>
        <dbReference type="ARBA" id="ARBA00005476"/>
    </source>
</evidence>
<dbReference type="SMART" id="SM00775">
    <property type="entry name" value="LNS2"/>
    <property type="match status" value="1"/>
</dbReference>
<dbReference type="PANTHER" id="PTHR12181">
    <property type="entry name" value="LIPIN"/>
    <property type="match status" value="1"/>
</dbReference>
<evidence type="ECO:0000313" key="6">
    <source>
        <dbReference type="Proteomes" id="UP001160483"/>
    </source>
</evidence>
<comment type="caution">
    <text evidence="3">The sequence shown here is derived from an EMBL/GenBank/DDBJ whole genome shotgun (WGS) entry which is preliminary data.</text>
</comment>
<sequence length="667" mass="73762">MNVIYSVKDYVSNVFHQDSGSGAIDIVAVQQADGFIQCSPFHVYFGSLPKLKPYEHQHVSLEVNGHKIHGIHMKVDPAGEVYFVHQVLESIDEQDYSILPHSPSSIGLEMDTIGNNNAFCIEKKTVKEPQGHGEDATRESKRQRVTTHGLNAALSILDEENTSEEDEEVPGMVKCASVYFDAVDIEVTMAASGKYVDYYYDHPSMSLCGHLLDTVVTKSDVYRIFLENVITFDYFQANAASILANPALRFYVDGKVTSYDADMQAYLVSRVLFPYSQHLSVGASPSRNVNEPDVSMELQTVDAISRVVNYDERLKISKYTFSHSGMLERGSTTLEQLDEVCSDDAGSTQDTASITSESYFNKSLKPSQEELLEMGLRIGTNDISFVLQLDGVGEVARVTANLYLWPVTTKVVIAQIDGAILSKAATGSMFKRRDPAAMHPGAVEFYSKLARNGYRVVYITSHGILQAQLHQALLHNSAGEDGDVTLPMGPVLFSPDRLLASYNKEINGAQGFRFTVLDDLQSLFPRCVNPFYAAFGTTQADSVMFMQAGVFPGKVFIIDPADGVLRHRSLMGFHESYTSLLDRVDVMFPPIYSPTTVIPRSEQSSAQSVARKLQSVSSNLSSTSCASMVKDNQHIAFEAVASLVRTRSLTDEAYNDINFWRLQPGYV</sequence>
<dbReference type="EMBL" id="CAKKTJ010000088">
    <property type="protein sequence ID" value="CAH0473881.1"/>
    <property type="molecule type" value="Genomic_DNA"/>
</dbReference>
<dbReference type="GO" id="GO:0008195">
    <property type="term" value="F:phosphatidate phosphatase activity"/>
    <property type="evidence" value="ECO:0007669"/>
    <property type="project" value="TreeGrafter"/>
</dbReference>
<dbReference type="EMBL" id="CAKLCB010000247">
    <property type="protein sequence ID" value="CAH0517658.1"/>
    <property type="molecule type" value="Genomic_DNA"/>
</dbReference>
<dbReference type="AlphaFoldDB" id="A0AAU9KQI7"/>
<reference evidence="3 5" key="1">
    <citation type="submission" date="2021-11" db="EMBL/GenBank/DDBJ databases">
        <authorList>
            <person name="Islam A."/>
            <person name="Islam S."/>
            <person name="Flora M.S."/>
            <person name="Rahman M."/>
            <person name="Ziaur R.M."/>
            <person name="Epstein J.H."/>
            <person name="Hassan M."/>
            <person name="Klassen M."/>
            <person name="Woodard K."/>
            <person name="Webb A."/>
            <person name="Webby R.J."/>
            <person name="El Zowalaty M.E."/>
        </authorList>
    </citation>
    <scope>NUCLEOTIDE SEQUENCE</scope>
    <source>
        <strain evidence="4">Pbs1</strain>
        <strain evidence="3">Pbs3</strain>
    </source>
</reference>
<comment type="similarity">
    <text evidence="1">Belongs to the lipin family.</text>
</comment>
<evidence type="ECO:0000259" key="2">
    <source>
        <dbReference type="SMART" id="SM00775"/>
    </source>
</evidence>
<accession>A0AAU9KQI7</accession>
<dbReference type="InterPro" id="IPR013209">
    <property type="entry name" value="LNS2"/>
</dbReference>
<dbReference type="InterPro" id="IPR026058">
    <property type="entry name" value="LIPIN"/>
</dbReference>
<dbReference type="InterPro" id="IPR007651">
    <property type="entry name" value="Lipin_N"/>
</dbReference>
<dbReference type="InterPro" id="IPR036412">
    <property type="entry name" value="HAD-like_sf"/>
</dbReference>
<name>A0AAU9KQI7_9STRA</name>
<evidence type="ECO:0000313" key="4">
    <source>
        <dbReference type="EMBL" id="CAH0517658.1"/>
    </source>
</evidence>
<dbReference type="Pfam" id="PF08235">
    <property type="entry name" value="LNS2"/>
    <property type="match status" value="1"/>
</dbReference>
<dbReference type="Proteomes" id="UP001158986">
    <property type="component" value="Unassembled WGS sequence"/>
</dbReference>
<dbReference type="SUPFAM" id="SSF56784">
    <property type="entry name" value="HAD-like"/>
    <property type="match status" value="1"/>
</dbReference>
<dbReference type="PANTHER" id="PTHR12181:SF12">
    <property type="entry name" value="PHOSPHATIDATE PHOSPHATASE"/>
    <property type="match status" value="1"/>
</dbReference>
<proteinExistence type="inferred from homology"/>
<gene>
    <name evidence="4" type="ORF">PBS001_LOCUS4252</name>
    <name evidence="3" type="ORF">PBS003_LOCUS755</name>
</gene>